<dbReference type="OrthoDB" id="427480at2759"/>
<dbReference type="PANTHER" id="PTHR10566">
    <property type="entry name" value="CHAPERONE-ACTIVITY OF BC1 COMPLEX CABC1 -RELATED"/>
    <property type="match status" value="1"/>
</dbReference>
<dbReference type="InterPro" id="IPR004147">
    <property type="entry name" value="ABC1_dom"/>
</dbReference>
<feature type="non-terminal residue" evidence="3">
    <location>
        <position position="496"/>
    </location>
</feature>
<dbReference type="InterPro" id="IPR050154">
    <property type="entry name" value="UbiB_kinase"/>
</dbReference>
<dbReference type="CDD" id="cd05121">
    <property type="entry name" value="ABC1_ADCK3-like"/>
    <property type="match status" value="1"/>
</dbReference>
<keyword evidence="4" id="KW-1185">Reference proteome</keyword>
<dbReference type="KEGG" id="fcy:FRACYDRAFT_190832"/>
<proteinExistence type="inferred from homology"/>
<evidence type="ECO:0000313" key="3">
    <source>
        <dbReference type="EMBL" id="OEU13064.1"/>
    </source>
</evidence>
<dbReference type="SUPFAM" id="SSF56112">
    <property type="entry name" value="Protein kinase-like (PK-like)"/>
    <property type="match status" value="1"/>
</dbReference>
<dbReference type="EMBL" id="KV784363">
    <property type="protein sequence ID" value="OEU13064.1"/>
    <property type="molecule type" value="Genomic_DNA"/>
</dbReference>
<accession>A0A1E7F4K9</accession>
<organism evidence="3 4">
    <name type="scientific">Fragilariopsis cylindrus CCMP1102</name>
    <dbReference type="NCBI Taxonomy" id="635003"/>
    <lineage>
        <taxon>Eukaryota</taxon>
        <taxon>Sar</taxon>
        <taxon>Stramenopiles</taxon>
        <taxon>Ochrophyta</taxon>
        <taxon>Bacillariophyta</taxon>
        <taxon>Bacillariophyceae</taxon>
        <taxon>Bacillariophycidae</taxon>
        <taxon>Bacillariales</taxon>
        <taxon>Bacillariaceae</taxon>
        <taxon>Fragilariopsis</taxon>
    </lineage>
</organism>
<reference evidence="3 4" key="1">
    <citation type="submission" date="2016-09" db="EMBL/GenBank/DDBJ databases">
        <title>Extensive genetic diversity and differential bi-allelic expression allows diatom success in the polar Southern Ocean.</title>
        <authorList>
            <consortium name="DOE Joint Genome Institute"/>
            <person name="Mock T."/>
            <person name="Otillar R.P."/>
            <person name="Strauss J."/>
            <person name="Dupont C."/>
            <person name="Frickenhaus S."/>
            <person name="Maumus F."/>
            <person name="Mcmullan M."/>
            <person name="Sanges R."/>
            <person name="Schmutz J."/>
            <person name="Toseland A."/>
            <person name="Valas R."/>
            <person name="Veluchamy A."/>
            <person name="Ward B.J."/>
            <person name="Allen A."/>
            <person name="Barry K."/>
            <person name="Falciatore A."/>
            <person name="Ferrante M."/>
            <person name="Fortunato A.E."/>
            <person name="Gloeckner G."/>
            <person name="Gruber A."/>
            <person name="Hipkin R."/>
            <person name="Janech M."/>
            <person name="Kroth P."/>
            <person name="Leese F."/>
            <person name="Lindquist E."/>
            <person name="Lyon B.R."/>
            <person name="Martin J."/>
            <person name="Mayer C."/>
            <person name="Parker M."/>
            <person name="Quesneville H."/>
            <person name="Raymond J."/>
            <person name="Uhlig C."/>
            <person name="Valentin K.U."/>
            <person name="Worden A.Z."/>
            <person name="Armbrust E.V."/>
            <person name="Bowler C."/>
            <person name="Green B."/>
            <person name="Moulton V."/>
            <person name="Van Oosterhout C."/>
            <person name="Grigoriev I."/>
        </authorList>
    </citation>
    <scope>NUCLEOTIDE SEQUENCE [LARGE SCALE GENOMIC DNA]</scope>
    <source>
        <strain evidence="3 4">CCMP1102</strain>
    </source>
</reference>
<gene>
    <name evidence="3" type="ORF">FRACYDRAFT_190832</name>
</gene>
<protein>
    <submittedName>
        <fullName evidence="3">ABC1-domain-containing protein</fullName>
    </submittedName>
</protein>
<evidence type="ECO:0000259" key="2">
    <source>
        <dbReference type="Pfam" id="PF03109"/>
    </source>
</evidence>
<comment type="similarity">
    <text evidence="1">Belongs to the protein kinase superfamily. ADCK protein kinase family.</text>
</comment>
<dbReference type="Pfam" id="PF03109">
    <property type="entry name" value="ABC1"/>
    <property type="match status" value="1"/>
</dbReference>
<evidence type="ECO:0000256" key="1">
    <source>
        <dbReference type="ARBA" id="ARBA00009670"/>
    </source>
</evidence>
<dbReference type="InterPro" id="IPR011009">
    <property type="entry name" value="Kinase-like_dom_sf"/>
</dbReference>
<dbReference type="InParanoid" id="A0A1E7F4K9"/>
<dbReference type="PANTHER" id="PTHR10566:SF128">
    <property type="entry name" value="UBIB DOMAIN CONTAINING KINASE"/>
    <property type="match status" value="1"/>
</dbReference>
<evidence type="ECO:0000313" key="4">
    <source>
        <dbReference type="Proteomes" id="UP000095751"/>
    </source>
</evidence>
<dbReference type="AlphaFoldDB" id="A0A1E7F4K9"/>
<dbReference type="Proteomes" id="UP000095751">
    <property type="component" value="Unassembled WGS sequence"/>
</dbReference>
<name>A0A1E7F4K9_9STRA</name>
<sequence length="496" mass="55562">MPVTGYDAKAIEKHYDMRPLQVGWRLNSLGLPLLAWYGRLLMDRANGVLNLPSVQRQRGKELREVFVRSKSVALIKSGQAFSLRPDIIKNKIWAEELGKLVDAVGSFSDVEAMSIIQKIVANDPVLSLFEFENDYRAVASASIGQVYKAKLRRGPQLEAAIGKEMAAKWGGRYVAIKVQRPDVASSVSLDMYLLRRTATWLSKMRSGDILGIADQFGMQLFGELDYEREADNCLRFRDLYGKGWDDKIMVPDVCTPLTRKKVLVMEWVDGVKGPWDGEEGIEIVRLGLKCSVDQLMTTGLFHADPHRGNLLKTPDGKLAFIDFGMMADIDEEDRYGLFGLCIGLQNKNLPLVTENLLQLGFLDDTSNVDELIPRLRSAVKNATGGSGKMSDVNFAKLQAELDAISRENLLQFSTPPFFTVIIRSLTILEGVALSVDPRFRLVRGSYPYVLRSLLVPDADDRTPVALQKLLIRLLTVNGEGKEIDWEQLRDLLRLAQ</sequence>
<feature type="domain" description="ABC1 atypical kinase-like" evidence="2">
    <location>
        <begin position="100"/>
        <end position="353"/>
    </location>
</feature>